<comment type="caution">
    <text evidence="1">The sequence shown here is derived from an EMBL/GenBank/DDBJ whole genome shotgun (WGS) entry which is preliminary data.</text>
</comment>
<gene>
    <name evidence="1" type="ORF">HFO74_15335</name>
</gene>
<proteinExistence type="predicted"/>
<sequence length="380" mass="40241">MQGLLARTDRIGEKTLRSQFHSQEKARQVTTQAIDAGQVAETVDPDAGDIVWEERFAAALGESDPAAAAQLWTDPIALVEEPFGEEAPLGASRIGGGPDLPPDMWPSNSRGMRHPFLMQINLAEIQAACGPMQPLPDEGLLSFFVHGDGLLLDVVYTPPGALLVRHPMTEAIIEACAAAVAVAAALDPAGEPGVLPHTEGDLVTAKLMANGMLSFAHTPDPVWAVGEPGSTFKALSDERWATTAYARLRPRRTRSFDVATAETRIEETEAGSLDDLTDTLEALERALTGPLAGSGTPQSHQMLGHATIQGGLDCRNEAATAAASSGYPELSDPSQWVVFVRLRAGSATGRVFWDADDLVIMAPAADVAAGRFDRCVLFSG</sequence>
<dbReference type="Gene3D" id="2.30.320.10">
    <property type="entry name" value="YwqG-like"/>
    <property type="match status" value="1"/>
</dbReference>
<reference evidence="1" key="1">
    <citation type="submission" date="2020-04" db="EMBL/GenBank/DDBJ databases">
        <title>Global-level population genomics supports evidence of horizontal gene transfer on evolution of Rhizobia in Lentils.</title>
        <authorList>
            <person name="Gai Y."/>
            <person name="Cook D."/>
            <person name="Riely B."/>
        </authorList>
    </citation>
    <scope>NUCLEOTIDE SEQUENCE</scope>
    <source>
        <strain evidence="1">TLR9</strain>
    </source>
</reference>
<name>A0AB35FEW9_9HYPH</name>
<dbReference type="Proteomes" id="UP000758022">
    <property type="component" value="Unassembled WGS sequence"/>
</dbReference>
<dbReference type="InterPro" id="IPR035948">
    <property type="entry name" value="YwqG-like_sf"/>
</dbReference>
<dbReference type="AlphaFoldDB" id="A0AB35FEW9"/>
<dbReference type="EMBL" id="JAAXQQ010000004">
    <property type="protein sequence ID" value="MBY3064787.1"/>
    <property type="molecule type" value="Genomic_DNA"/>
</dbReference>
<accession>A0AB35FEW9</accession>
<organism evidence="1 2">
    <name type="scientific">Rhizobium laguerreae</name>
    <dbReference type="NCBI Taxonomy" id="1076926"/>
    <lineage>
        <taxon>Bacteria</taxon>
        <taxon>Pseudomonadati</taxon>
        <taxon>Pseudomonadota</taxon>
        <taxon>Alphaproteobacteria</taxon>
        <taxon>Hyphomicrobiales</taxon>
        <taxon>Rhizobiaceae</taxon>
        <taxon>Rhizobium/Agrobacterium group</taxon>
        <taxon>Rhizobium</taxon>
    </lineage>
</organism>
<dbReference type="Pfam" id="PF09234">
    <property type="entry name" value="DUF1963"/>
    <property type="match status" value="1"/>
</dbReference>
<dbReference type="RefSeq" id="WP_221979415.1">
    <property type="nucleotide sequence ID" value="NZ_JAAXQQ010000004.1"/>
</dbReference>
<evidence type="ECO:0000313" key="1">
    <source>
        <dbReference type="EMBL" id="MBY3064787.1"/>
    </source>
</evidence>
<protein>
    <submittedName>
        <fullName evidence="1">DUF1963 domain-containing protein</fullName>
    </submittedName>
</protein>
<evidence type="ECO:0000313" key="2">
    <source>
        <dbReference type="Proteomes" id="UP000758022"/>
    </source>
</evidence>
<dbReference type="SUPFAM" id="SSF103032">
    <property type="entry name" value="Hypothetical protein YwqG"/>
    <property type="match status" value="1"/>
</dbReference>
<dbReference type="InterPro" id="IPR015315">
    <property type="entry name" value="DUF1963"/>
</dbReference>